<organism evidence="2">
    <name type="scientific">Ixodes ricinus</name>
    <name type="common">Common tick</name>
    <name type="synonym">Acarus ricinus</name>
    <dbReference type="NCBI Taxonomy" id="34613"/>
    <lineage>
        <taxon>Eukaryota</taxon>
        <taxon>Metazoa</taxon>
        <taxon>Ecdysozoa</taxon>
        <taxon>Arthropoda</taxon>
        <taxon>Chelicerata</taxon>
        <taxon>Arachnida</taxon>
        <taxon>Acari</taxon>
        <taxon>Parasitiformes</taxon>
        <taxon>Ixodida</taxon>
        <taxon>Ixodoidea</taxon>
        <taxon>Ixodidae</taxon>
        <taxon>Ixodinae</taxon>
        <taxon>Ixodes</taxon>
    </lineage>
</organism>
<feature type="transmembrane region" description="Helical" evidence="1">
    <location>
        <begin position="21"/>
        <end position="44"/>
    </location>
</feature>
<name>A0A6B0ULI8_IXORI</name>
<reference evidence="2" key="1">
    <citation type="submission" date="2019-12" db="EMBL/GenBank/DDBJ databases">
        <title>An insight into the sialome of adult female Ixodes ricinus ticks feeding for 6 days.</title>
        <authorList>
            <person name="Perner J."/>
            <person name="Ribeiro J.M.C."/>
        </authorList>
    </citation>
    <scope>NUCLEOTIDE SEQUENCE</scope>
    <source>
        <strain evidence="2">Semi-engorged</strain>
        <tissue evidence="2">Salivary glands</tissue>
    </source>
</reference>
<keyword evidence="1" id="KW-0812">Transmembrane</keyword>
<dbReference type="AlphaFoldDB" id="A0A6B0ULI8"/>
<dbReference type="EMBL" id="GIFC01008576">
    <property type="protein sequence ID" value="MXU90659.1"/>
    <property type="molecule type" value="Transcribed_RNA"/>
</dbReference>
<keyword evidence="1" id="KW-0472">Membrane</keyword>
<accession>A0A6B0ULI8</accession>
<protein>
    <submittedName>
        <fullName evidence="2">Uncharacterized protein</fullName>
    </submittedName>
</protein>
<evidence type="ECO:0000313" key="2">
    <source>
        <dbReference type="EMBL" id="MXU90659.1"/>
    </source>
</evidence>
<proteinExistence type="predicted"/>
<keyword evidence="1" id="KW-1133">Transmembrane helix</keyword>
<evidence type="ECO:0000256" key="1">
    <source>
        <dbReference type="SAM" id="Phobius"/>
    </source>
</evidence>
<sequence length="116" mass="13032">MYLIVQRILHISSKLYNAALYYMYLFVFMCFAVCIAIIFIMYAIPPAWAHVGPAVYVNKINKQSERRSLAGVPPCFSAVTILCCSCDLKKSPSSRNAVNFLPRLKLTSFEQTGPGE</sequence>